<dbReference type="InterPro" id="IPR001412">
    <property type="entry name" value="aa-tRNA-synth_I_CS"/>
</dbReference>
<dbReference type="InterPro" id="IPR002305">
    <property type="entry name" value="aa-tRNA-synth_Ic"/>
</dbReference>
<dbReference type="Gene3D" id="3.10.290.10">
    <property type="entry name" value="RNA-binding S4 domain"/>
    <property type="match status" value="1"/>
</dbReference>
<evidence type="ECO:0000256" key="1">
    <source>
        <dbReference type="ARBA" id="ARBA00011738"/>
    </source>
</evidence>
<dbReference type="Gene3D" id="3.40.50.620">
    <property type="entry name" value="HUPs"/>
    <property type="match status" value="1"/>
</dbReference>
<dbReference type="CDD" id="cd00165">
    <property type="entry name" value="S4"/>
    <property type="match status" value="1"/>
</dbReference>
<comment type="subcellular location">
    <subcellularLocation>
        <location evidence="10">Cytoplasm</location>
    </subcellularLocation>
</comment>
<evidence type="ECO:0000256" key="8">
    <source>
        <dbReference type="ARBA" id="ARBA00023146"/>
    </source>
</evidence>
<feature type="short sequence motif" description="'KMSKS' region" evidence="10">
    <location>
        <begin position="230"/>
        <end position="234"/>
    </location>
</feature>
<evidence type="ECO:0000313" key="14">
    <source>
        <dbReference type="Proteomes" id="UP000322876"/>
    </source>
</evidence>
<dbReference type="NCBIfam" id="TIGR00234">
    <property type="entry name" value="tyrS"/>
    <property type="match status" value="1"/>
</dbReference>
<dbReference type="PANTHER" id="PTHR11766:SF1">
    <property type="entry name" value="TYROSINE--TRNA LIGASE"/>
    <property type="match status" value="1"/>
</dbReference>
<dbReference type="OrthoDB" id="9804243at2"/>
<dbReference type="SUPFAM" id="SSF52374">
    <property type="entry name" value="Nucleotidylyl transferase"/>
    <property type="match status" value="1"/>
</dbReference>
<dbReference type="InterPro" id="IPR002307">
    <property type="entry name" value="Tyr-tRNA-ligase"/>
</dbReference>
<feature type="domain" description="RNA-binding S4" evidence="12">
    <location>
        <begin position="339"/>
        <end position="396"/>
    </location>
</feature>
<dbReference type="AlphaFoldDB" id="A0A5A8F1F3"/>
<dbReference type="GO" id="GO:0005524">
    <property type="term" value="F:ATP binding"/>
    <property type="evidence" value="ECO:0007669"/>
    <property type="project" value="UniProtKB-UniRule"/>
</dbReference>
<evidence type="ECO:0000259" key="12">
    <source>
        <dbReference type="SMART" id="SM00363"/>
    </source>
</evidence>
<dbReference type="RefSeq" id="WP_149266713.1">
    <property type="nucleotide sequence ID" value="NZ_VFJB01000006.1"/>
</dbReference>
<keyword evidence="8 10" id="KW-0030">Aminoacyl-tRNA synthetase</keyword>
<dbReference type="Gene3D" id="1.10.240.10">
    <property type="entry name" value="Tyrosyl-Transfer RNA Synthetase"/>
    <property type="match status" value="1"/>
</dbReference>
<comment type="catalytic activity">
    <reaction evidence="9 10">
        <text>tRNA(Tyr) + L-tyrosine + ATP = L-tyrosyl-tRNA(Tyr) + AMP + diphosphate + H(+)</text>
        <dbReference type="Rhea" id="RHEA:10220"/>
        <dbReference type="Rhea" id="RHEA-COMP:9706"/>
        <dbReference type="Rhea" id="RHEA-COMP:9707"/>
        <dbReference type="ChEBI" id="CHEBI:15378"/>
        <dbReference type="ChEBI" id="CHEBI:30616"/>
        <dbReference type="ChEBI" id="CHEBI:33019"/>
        <dbReference type="ChEBI" id="CHEBI:58315"/>
        <dbReference type="ChEBI" id="CHEBI:78442"/>
        <dbReference type="ChEBI" id="CHEBI:78536"/>
        <dbReference type="ChEBI" id="CHEBI:456215"/>
        <dbReference type="EC" id="6.1.1.1"/>
    </reaction>
</comment>
<dbReference type="InterPro" id="IPR024108">
    <property type="entry name" value="Tyr-tRNA-ligase_bac_2"/>
</dbReference>
<comment type="function">
    <text evidence="10">Catalyzes the attachment of tyrosine to tRNA(Tyr) in a two-step reaction: tyrosine is first activated by ATP to form Tyr-AMP and then transferred to the acceptor end of tRNA(Tyr).</text>
</comment>
<reference evidence="13 14" key="1">
    <citation type="submission" date="2019-06" db="EMBL/GenBank/DDBJ databases">
        <title>Genomic insights into carbon and energy metabolism of Deferribacter autotrophicus revealed new metabolic traits in the phylum Deferribacteres.</title>
        <authorList>
            <person name="Slobodkin A.I."/>
            <person name="Slobodkina G.B."/>
            <person name="Allioux M."/>
            <person name="Alain K."/>
            <person name="Jebbar M."/>
            <person name="Shadrin V."/>
            <person name="Kublanov I.V."/>
            <person name="Toshchakov S.V."/>
            <person name="Bonch-Osmolovskaya E.A."/>
        </authorList>
    </citation>
    <scope>NUCLEOTIDE SEQUENCE [LARGE SCALE GENOMIC DNA]</scope>
    <source>
        <strain evidence="13 14">SL50</strain>
    </source>
</reference>
<dbReference type="PROSITE" id="PS00178">
    <property type="entry name" value="AA_TRNA_LIGASE_I"/>
    <property type="match status" value="1"/>
</dbReference>
<evidence type="ECO:0000256" key="7">
    <source>
        <dbReference type="ARBA" id="ARBA00022917"/>
    </source>
</evidence>
<dbReference type="PANTHER" id="PTHR11766">
    <property type="entry name" value="TYROSYL-TRNA SYNTHETASE"/>
    <property type="match status" value="1"/>
</dbReference>
<evidence type="ECO:0000256" key="10">
    <source>
        <dbReference type="HAMAP-Rule" id="MF_02007"/>
    </source>
</evidence>
<dbReference type="Pfam" id="PF00579">
    <property type="entry name" value="tRNA-synt_1b"/>
    <property type="match status" value="1"/>
</dbReference>
<comment type="subunit">
    <text evidence="1 10">Homodimer.</text>
</comment>
<evidence type="ECO:0000256" key="9">
    <source>
        <dbReference type="ARBA" id="ARBA00048248"/>
    </source>
</evidence>
<dbReference type="GO" id="GO:0003723">
    <property type="term" value="F:RNA binding"/>
    <property type="evidence" value="ECO:0007669"/>
    <property type="project" value="UniProtKB-KW"/>
</dbReference>
<dbReference type="InterPro" id="IPR002942">
    <property type="entry name" value="S4_RNA-bd"/>
</dbReference>
<proteinExistence type="inferred from homology"/>
<dbReference type="InterPro" id="IPR054608">
    <property type="entry name" value="SYY-like_C"/>
</dbReference>
<dbReference type="SUPFAM" id="SSF55174">
    <property type="entry name" value="Alpha-L RNA-binding motif"/>
    <property type="match status" value="1"/>
</dbReference>
<dbReference type="Pfam" id="PF22421">
    <property type="entry name" value="SYY_C-terminal"/>
    <property type="match status" value="1"/>
</dbReference>
<comment type="caution">
    <text evidence="13">The sequence shown here is derived from an EMBL/GenBank/DDBJ whole genome shotgun (WGS) entry which is preliminary data.</text>
</comment>
<sequence>MLPVEEQLKLIRRGTEEIIVEDELKKKLERAVKENRPLRVKAGFDPTAPDLHLGHTVLIQKLKHFQDLGHRVIFLIGDFTGMIGDPTGKSETRKALTREEVLKNAETYKEQVFKILDPDKTEIAFNSSWMDKMTSYDMIKLASKYTVARMLERDDFSKRYAANKPISIHEFLYPLVQGYDSVALKADVELGGTDQKFNLLVGRELQRDYGQEPQIAITMPILEGLDGVQKMSKSLGNYVGITEDPFTMFSKIMSISDELMFRYYLLLSDKSEDDIEKMKIDIKNGILHPMEAKKQLAAEIVTRFHSAEDAKNAREKFEALFSKKEIPDDLPEFTLQKGMKLIDIIKEVKFAASNSEIRRLASQGAIYIDGARVEDIYKEIKEDEFILKVGKKKFARIKMS</sequence>
<evidence type="ECO:0000313" key="13">
    <source>
        <dbReference type="EMBL" id="KAA0257740.1"/>
    </source>
</evidence>
<evidence type="ECO:0000256" key="11">
    <source>
        <dbReference type="PROSITE-ProRule" id="PRU00182"/>
    </source>
</evidence>
<keyword evidence="6 11" id="KW-0694">RNA-binding</keyword>
<dbReference type="GO" id="GO:0005829">
    <property type="term" value="C:cytosol"/>
    <property type="evidence" value="ECO:0007669"/>
    <property type="project" value="TreeGrafter"/>
</dbReference>
<dbReference type="HAMAP" id="MF_02007">
    <property type="entry name" value="Tyr_tRNA_synth_type2"/>
    <property type="match status" value="1"/>
</dbReference>
<gene>
    <name evidence="10" type="primary">tyrS</name>
    <name evidence="13" type="ORF">FHQ18_08340</name>
</gene>
<accession>A0A5A8F1F3</accession>
<dbReference type="EC" id="6.1.1.1" evidence="10"/>
<feature type="short sequence motif" description="'HIGH' region" evidence="10">
    <location>
        <begin position="46"/>
        <end position="55"/>
    </location>
</feature>
<dbReference type="InterPro" id="IPR024088">
    <property type="entry name" value="Tyr-tRNA-ligase_bac-type"/>
</dbReference>
<dbReference type="EMBL" id="VFJB01000006">
    <property type="protein sequence ID" value="KAA0257740.1"/>
    <property type="molecule type" value="Genomic_DNA"/>
</dbReference>
<evidence type="ECO:0000256" key="5">
    <source>
        <dbReference type="ARBA" id="ARBA00022840"/>
    </source>
</evidence>
<dbReference type="Proteomes" id="UP000322876">
    <property type="component" value="Unassembled WGS sequence"/>
</dbReference>
<dbReference type="CDD" id="cd00805">
    <property type="entry name" value="TyrRS_core"/>
    <property type="match status" value="1"/>
</dbReference>
<keyword evidence="14" id="KW-1185">Reference proteome</keyword>
<evidence type="ECO:0000256" key="6">
    <source>
        <dbReference type="ARBA" id="ARBA00022884"/>
    </source>
</evidence>
<dbReference type="GO" id="GO:0006437">
    <property type="term" value="P:tyrosyl-tRNA aminoacylation"/>
    <property type="evidence" value="ECO:0007669"/>
    <property type="project" value="UniProtKB-UniRule"/>
</dbReference>
<keyword evidence="4 10" id="KW-0547">Nucleotide-binding</keyword>
<keyword evidence="2 10" id="KW-0963">Cytoplasm</keyword>
<keyword evidence="5 10" id="KW-0067">ATP-binding</keyword>
<dbReference type="FunFam" id="1.10.240.10:FF:000006">
    <property type="entry name" value="Tyrosine--tRNA ligase"/>
    <property type="match status" value="1"/>
</dbReference>
<protein>
    <recommendedName>
        <fullName evidence="10">Tyrosine--tRNA ligase</fullName>
        <ecNumber evidence="10">6.1.1.1</ecNumber>
    </recommendedName>
    <alternativeName>
        <fullName evidence="10">Tyrosyl-tRNA synthetase</fullName>
        <shortName evidence="10">TyrRS</shortName>
    </alternativeName>
</protein>
<evidence type="ECO:0000256" key="4">
    <source>
        <dbReference type="ARBA" id="ARBA00022741"/>
    </source>
</evidence>
<name>A0A5A8F1F3_9BACT</name>
<dbReference type="PROSITE" id="PS50889">
    <property type="entry name" value="S4"/>
    <property type="match status" value="1"/>
</dbReference>
<organism evidence="13 14">
    <name type="scientific">Deferribacter autotrophicus</name>
    <dbReference type="NCBI Taxonomy" id="500465"/>
    <lineage>
        <taxon>Bacteria</taxon>
        <taxon>Pseudomonadati</taxon>
        <taxon>Deferribacterota</taxon>
        <taxon>Deferribacteres</taxon>
        <taxon>Deferribacterales</taxon>
        <taxon>Deferribacteraceae</taxon>
        <taxon>Deferribacter</taxon>
    </lineage>
</organism>
<evidence type="ECO:0000256" key="2">
    <source>
        <dbReference type="ARBA" id="ARBA00022490"/>
    </source>
</evidence>
<dbReference type="InterPro" id="IPR014729">
    <property type="entry name" value="Rossmann-like_a/b/a_fold"/>
</dbReference>
<dbReference type="PRINTS" id="PR01040">
    <property type="entry name" value="TRNASYNTHTYR"/>
</dbReference>
<dbReference type="InterPro" id="IPR036986">
    <property type="entry name" value="S4_RNA-bd_sf"/>
</dbReference>
<feature type="binding site" evidence="10">
    <location>
        <position position="233"/>
    </location>
    <ligand>
        <name>ATP</name>
        <dbReference type="ChEBI" id="CHEBI:30616"/>
    </ligand>
</feature>
<evidence type="ECO:0000256" key="3">
    <source>
        <dbReference type="ARBA" id="ARBA00022598"/>
    </source>
</evidence>
<keyword evidence="3 10" id="KW-0436">Ligase</keyword>
<dbReference type="GO" id="GO:0004831">
    <property type="term" value="F:tyrosine-tRNA ligase activity"/>
    <property type="evidence" value="ECO:0007669"/>
    <property type="project" value="UniProtKB-UniRule"/>
</dbReference>
<dbReference type="SMART" id="SM00363">
    <property type="entry name" value="S4"/>
    <property type="match status" value="1"/>
</dbReference>
<keyword evidence="7 10" id="KW-0648">Protein biosynthesis</keyword>
<comment type="similarity">
    <text evidence="10">Belongs to the class-I aminoacyl-tRNA synthetase family. TyrS type 2 subfamily.</text>
</comment>
<dbReference type="FunFam" id="3.40.50.620:FF:000061">
    <property type="entry name" value="Tyrosine--tRNA ligase"/>
    <property type="match status" value="1"/>
</dbReference>